<organism evidence="1 2">
    <name type="scientific">Tanacetum coccineum</name>
    <dbReference type="NCBI Taxonomy" id="301880"/>
    <lineage>
        <taxon>Eukaryota</taxon>
        <taxon>Viridiplantae</taxon>
        <taxon>Streptophyta</taxon>
        <taxon>Embryophyta</taxon>
        <taxon>Tracheophyta</taxon>
        <taxon>Spermatophyta</taxon>
        <taxon>Magnoliopsida</taxon>
        <taxon>eudicotyledons</taxon>
        <taxon>Gunneridae</taxon>
        <taxon>Pentapetalae</taxon>
        <taxon>asterids</taxon>
        <taxon>campanulids</taxon>
        <taxon>Asterales</taxon>
        <taxon>Asteraceae</taxon>
        <taxon>Asteroideae</taxon>
        <taxon>Anthemideae</taxon>
        <taxon>Anthemidinae</taxon>
        <taxon>Tanacetum</taxon>
    </lineage>
</organism>
<evidence type="ECO:0000313" key="1">
    <source>
        <dbReference type="EMBL" id="GJU08166.1"/>
    </source>
</evidence>
<evidence type="ECO:0000313" key="2">
    <source>
        <dbReference type="Proteomes" id="UP001151760"/>
    </source>
</evidence>
<protein>
    <submittedName>
        <fullName evidence="1">Uncharacterized protein</fullName>
    </submittedName>
</protein>
<proteinExistence type="predicted"/>
<dbReference type="EMBL" id="BQNB010021606">
    <property type="protein sequence ID" value="GJU08166.1"/>
    <property type="molecule type" value="Genomic_DNA"/>
</dbReference>
<dbReference type="Proteomes" id="UP001151760">
    <property type="component" value="Unassembled WGS sequence"/>
</dbReference>
<accession>A0ABQ5J7P1</accession>
<sequence>MMELNTIQSSKAKASNLPSINQAPLLYLPTKASDMATESEQKAPHTMAELFLYELNVGVTGTRTETWIEKKPKTTALTSA</sequence>
<keyword evidence="2" id="KW-1185">Reference proteome</keyword>
<name>A0ABQ5J7P1_9ASTR</name>
<reference evidence="1" key="1">
    <citation type="journal article" date="2022" name="Int. J. Mol. Sci.">
        <title>Draft Genome of Tanacetum Coccineum: Genomic Comparison of Closely Related Tanacetum-Family Plants.</title>
        <authorList>
            <person name="Yamashiro T."/>
            <person name="Shiraishi A."/>
            <person name="Nakayama K."/>
            <person name="Satake H."/>
        </authorList>
    </citation>
    <scope>NUCLEOTIDE SEQUENCE</scope>
</reference>
<gene>
    <name evidence="1" type="ORF">Tco_1124596</name>
</gene>
<reference evidence="1" key="2">
    <citation type="submission" date="2022-01" db="EMBL/GenBank/DDBJ databases">
        <authorList>
            <person name="Yamashiro T."/>
            <person name="Shiraishi A."/>
            <person name="Satake H."/>
            <person name="Nakayama K."/>
        </authorList>
    </citation>
    <scope>NUCLEOTIDE SEQUENCE</scope>
</reference>
<feature type="non-terminal residue" evidence="1">
    <location>
        <position position="80"/>
    </location>
</feature>
<comment type="caution">
    <text evidence="1">The sequence shown here is derived from an EMBL/GenBank/DDBJ whole genome shotgun (WGS) entry which is preliminary data.</text>
</comment>